<dbReference type="InterPro" id="IPR033480">
    <property type="entry name" value="sCache_2"/>
</dbReference>
<keyword evidence="7 14" id="KW-0812">Transmembrane</keyword>
<evidence type="ECO:0000256" key="11">
    <source>
        <dbReference type="ARBA" id="ARBA00022989"/>
    </source>
</evidence>
<gene>
    <name evidence="16" type="ORF">EBAPG3_008350</name>
</gene>
<keyword evidence="17" id="KW-1185">Reference proteome</keyword>
<dbReference type="GO" id="GO:0046983">
    <property type="term" value="F:protein dimerization activity"/>
    <property type="evidence" value="ECO:0007669"/>
    <property type="project" value="InterPro"/>
</dbReference>
<dbReference type="GO" id="GO:0005524">
    <property type="term" value="F:ATP binding"/>
    <property type="evidence" value="ECO:0007669"/>
    <property type="project" value="UniProtKB-KW"/>
</dbReference>
<comment type="subcellular location">
    <subcellularLocation>
        <location evidence="2">Cell membrane</location>
        <topology evidence="2">Multi-pass membrane protein</topology>
    </subcellularLocation>
</comment>
<evidence type="ECO:0000256" key="12">
    <source>
        <dbReference type="ARBA" id="ARBA00023012"/>
    </source>
</evidence>
<dbReference type="PANTHER" id="PTHR24421:SF10">
    <property type="entry name" value="NITRATE_NITRITE SENSOR PROTEIN NARQ"/>
    <property type="match status" value="1"/>
</dbReference>
<dbReference type="Pfam" id="PF07730">
    <property type="entry name" value="HisKA_3"/>
    <property type="match status" value="1"/>
</dbReference>
<dbReference type="EC" id="2.7.13.3" evidence="3"/>
<dbReference type="Pfam" id="PF02518">
    <property type="entry name" value="HATPase_c"/>
    <property type="match status" value="1"/>
</dbReference>
<comment type="catalytic activity">
    <reaction evidence="1">
        <text>ATP + protein L-histidine = ADP + protein N-phospho-L-histidine.</text>
        <dbReference type="EC" id="2.7.13.3"/>
    </reaction>
</comment>
<keyword evidence="8" id="KW-0547">Nucleotide-binding</keyword>
<evidence type="ECO:0000256" key="8">
    <source>
        <dbReference type="ARBA" id="ARBA00022741"/>
    </source>
</evidence>
<dbReference type="PANTHER" id="PTHR24421">
    <property type="entry name" value="NITRATE/NITRITE SENSOR PROTEIN NARX-RELATED"/>
    <property type="match status" value="1"/>
</dbReference>
<dbReference type="InterPro" id="IPR003594">
    <property type="entry name" value="HATPase_dom"/>
</dbReference>
<dbReference type="Proteomes" id="UP000012179">
    <property type="component" value="Chromosome"/>
</dbReference>
<dbReference type="GO" id="GO:0005886">
    <property type="term" value="C:plasma membrane"/>
    <property type="evidence" value="ECO:0007669"/>
    <property type="project" value="UniProtKB-SubCell"/>
</dbReference>
<evidence type="ECO:0000256" key="3">
    <source>
        <dbReference type="ARBA" id="ARBA00012438"/>
    </source>
</evidence>
<dbReference type="AlphaFoldDB" id="A0A1W6SPQ9"/>
<accession>A0A1W6SPQ9</accession>
<feature type="transmembrane region" description="Helical" evidence="14">
    <location>
        <begin position="204"/>
        <end position="223"/>
    </location>
</feature>
<dbReference type="SMART" id="SM00387">
    <property type="entry name" value="HATPase_c"/>
    <property type="match status" value="1"/>
</dbReference>
<sequence length="447" mass="49389">MKLRQKIIIFATVPLILALCIIAYAVYHHATELAKAQQEVIRQTYLASKEMELRSYVMLARHSIAHIYESGRKDAAAMDDAKAILARLDYGSDGYFFVYDLEGKLLVHPRRPHLIGLNRWDYKDLNGFPTIQQLISRARQGGGFVTYSTEKPSTRKPAVKLTHVIPLSDWGWVLGSGIYLDDVDEVLTNVEAQVWSNNFDTMRWIGVIAFLGVIVVIASGLVLNIRERRAAQAEERARVAGELHDDICQRLISARLQTETGIIQLTGMPEQFTPAQSTFERMAAELNNILGDIRKIAHDLYPGTIGSGPGLTTSLRQLAHDMENIAASVEFTAGGDTDGLSGSVNKVLYRVAQEALKNVMKHAAASQASMRLEGGKHRVTLTIRDNGTGFDAGRIDSDPRFGMGLRNMKKRLGEVGGHLQINSTSSGTTVIATIPLSLLHYFLPRLP</sequence>
<evidence type="ECO:0000313" key="16">
    <source>
        <dbReference type="EMBL" id="ARO87777.1"/>
    </source>
</evidence>
<keyword evidence="12" id="KW-0902">Two-component regulatory system</keyword>
<evidence type="ECO:0000256" key="7">
    <source>
        <dbReference type="ARBA" id="ARBA00022692"/>
    </source>
</evidence>
<evidence type="ECO:0000259" key="15">
    <source>
        <dbReference type="PROSITE" id="PS50109"/>
    </source>
</evidence>
<dbReference type="Pfam" id="PF17200">
    <property type="entry name" value="sCache_2"/>
    <property type="match status" value="1"/>
</dbReference>
<dbReference type="Gene3D" id="1.20.5.1930">
    <property type="match status" value="1"/>
</dbReference>
<proteinExistence type="predicted"/>
<dbReference type="SUPFAM" id="SSF55874">
    <property type="entry name" value="ATPase domain of HSP90 chaperone/DNA topoisomerase II/histidine kinase"/>
    <property type="match status" value="1"/>
</dbReference>
<evidence type="ECO:0000313" key="17">
    <source>
        <dbReference type="Proteomes" id="UP000012179"/>
    </source>
</evidence>
<feature type="transmembrane region" description="Helical" evidence="14">
    <location>
        <begin position="7"/>
        <end position="27"/>
    </location>
</feature>
<dbReference type="SMART" id="SM01049">
    <property type="entry name" value="Cache_2"/>
    <property type="match status" value="1"/>
</dbReference>
<dbReference type="eggNOG" id="COG4564">
    <property type="taxonomic scope" value="Bacteria"/>
</dbReference>
<evidence type="ECO:0000256" key="2">
    <source>
        <dbReference type="ARBA" id="ARBA00004651"/>
    </source>
</evidence>
<keyword evidence="4" id="KW-1003">Cell membrane</keyword>
<evidence type="ECO:0000256" key="4">
    <source>
        <dbReference type="ARBA" id="ARBA00022475"/>
    </source>
</evidence>
<dbReference type="EMBL" id="CP021106">
    <property type="protein sequence ID" value="ARO87777.1"/>
    <property type="molecule type" value="Genomic_DNA"/>
</dbReference>
<dbReference type="InterPro" id="IPR011712">
    <property type="entry name" value="Sig_transdc_His_kin_sub3_dim/P"/>
</dbReference>
<keyword evidence="6" id="KW-0808">Transferase</keyword>
<dbReference type="InterPro" id="IPR005467">
    <property type="entry name" value="His_kinase_dom"/>
</dbReference>
<dbReference type="KEGG" id="nlc:EBAPG3_008350"/>
<dbReference type="OrthoDB" id="5298972at2"/>
<dbReference type="RefSeq" id="WP_004176478.1">
    <property type="nucleotide sequence ID" value="NZ_CP021106.3"/>
</dbReference>
<keyword evidence="11 14" id="KW-1133">Transmembrane helix</keyword>
<evidence type="ECO:0000256" key="13">
    <source>
        <dbReference type="ARBA" id="ARBA00023136"/>
    </source>
</evidence>
<dbReference type="InterPro" id="IPR036890">
    <property type="entry name" value="HATPase_C_sf"/>
</dbReference>
<evidence type="ECO:0000256" key="9">
    <source>
        <dbReference type="ARBA" id="ARBA00022777"/>
    </source>
</evidence>
<keyword evidence="9 16" id="KW-0418">Kinase</keyword>
<organism evidence="16 17">
    <name type="scientific">Nitrosospira lacus</name>
    <dbReference type="NCBI Taxonomy" id="1288494"/>
    <lineage>
        <taxon>Bacteria</taxon>
        <taxon>Pseudomonadati</taxon>
        <taxon>Pseudomonadota</taxon>
        <taxon>Betaproteobacteria</taxon>
        <taxon>Nitrosomonadales</taxon>
        <taxon>Nitrosomonadaceae</taxon>
        <taxon>Nitrosospira</taxon>
    </lineage>
</organism>
<name>A0A1W6SPQ9_9PROT</name>
<dbReference type="GO" id="GO:0000155">
    <property type="term" value="F:phosphorelay sensor kinase activity"/>
    <property type="evidence" value="ECO:0007669"/>
    <property type="project" value="InterPro"/>
</dbReference>
<keyword evidence="13 14" id="KW-0472">Membrane</keyword>
<dbReference type="PROSITE" id="PS50109">
    <property type="entry name" value="HIS_KIN"/>
    <property type="match status" value="1"/>
</dbReference>
<keyword evidence="5" id="KW-0597">Phosphoprotein</keyword>
<feature type="domain" description="Histidine kinase" evidence="15">
    <location>
        <begin position="348"/>
        <end position="438"/>
    </location>
</feature>
<evidence type="ECO:0000256" key="1">
    <source>
        <dbReference type="ARBA" id="ARBA00000085"/>
    </source>
</evidence>
<dbReference type="Gene3D" id="3.30.565.10">
    <property type="entry name" value="Histidine kinase-like ATPase, C-terminal domain"/>
    <property type="match status" value="1"/>
</dbReference>
<protein>
    <recommendedName>
        <fullName evidence="3">histidine kinase</fullName>
        <ecNumber evidence="3">2.7.13.3</ecNumber>
    </recommendedName>
</protein>
<evidence type="ECO:0000256" key="5">
    <source>
        <dbReference type="ARBA" id="ARBA00022553"/>
    </source>
</evidence>
<evidence type="ECO:0000256" key="10">
    <source>
        <dbReference type="ARBA" id="ARBA00022840"/>
    </source>
</evidence>
<evidence type="ECO:0000256" key="6">
    <source>
        <dbReference type="ARBA" id="ARBA00022679"/>
    </source>
</evidence>
<dbReference type="InterPro" id="IPR050482">
    <property type="entry name" value="Sensor_HK_TwoCompSys"/>
</dbReference>
<keyword evidence="10" id="KW-0067">ATP-binding</keyword>
<dbReference type="CDD" id="cd16917">
    <property type="entry name" value="HATPase_UhpB-NarQ-NarX-like"/>
    <property type="match status" value="1"/>
</dbReference>
<evidence type="ECO:0000256" key="14">
    <source>
        <dbReference type="SAM" id="Phobius"/>
    </source>
</evidence>
<dbReference type="CDD" id="cd18774">
    <property type="entry name" value="PDC2_HK_sensor"/>
    <property type="match status" value="1"/>
</dbReference>
<dbReference type="Gene3D" id="3.30.450.20">
    <property type="entry name" value="PAS domain"/>
    <property type="match status" value="1"/>
</dbReference>
<reference evidence="16 17" key="1">
    <citation type="journal article" date="2015" name="Int. J. Syst. Evol. Microbiol.">
        <title>Nitrosospira lacus sp. nov., a psychrotolerant, ammonia-oxidizing bacterium from sandy lake sediment.</title>
        <authorList>
            <person name="Urakawa H."/>
            <person name="Garcia J.C."/>
            <person name="Nielsen J.L."/>
            <person name="Le V.Q."/>
            <person name="Kozlowski J.A."/>
            <person name="Stein L.Y."/>
            <person name="Lim C.K."/>
            <person name="Pommerening-Roser A."/>
            <person name="Martens-Habbena W."/>
            <person name="Stahl D.A."/>
            <person name="Klotz M.G."/>
        </authorList>
    </citation>
    <scope>NUCLEOTIDE SEQUENCE [LARGE SCALE GENOMIC DNA]</scope>
    <source>
        <strain evidence="16 17">APG3</strain>
    </source>
</reference>